<dbReference type="GO" id="GO:0016020">
    <property type="term" value="C:membrane"/>
    <property type="evidence" value="ECO:0007669"/>
    <property type="project" value="TreeGrafter"/>
</dbReference>
<feature type="transmembrane region" description="Helical" evidence="8">
    <location>
        <begin position="326"/>
        <end position="347"/>
    </location>
</feature>
<evidence type="ECO:0000313" key="10">
    <source>
        <dbReference type="Proteomes" id="UP001218218"/>
    </source>
</evidence>
<accession>A0AAD7AFQ2</accession>
<feature type="transmembrane region" description="Helical" evidence="8">
    <location>
        <begin position="405"/>
        <end position="432"/>
    </location>
</feature>
<dbReference type="InterPro" id="IPR051788">
    <property type="entry name" value="MFS_Transporter"/>
</dbReference>
<keyword evidence="3" id="KW-0813">Transport</keyword>
<proteinExistence type="inferred from homology"/>
<sequence length="613" mass="66527">MSLQPIAIELCQASALRGRRRSSIRPQNLLPLLFTSGGPAPNQNESAIADDSAPPEYPSKDSDVSPPPSTLISPITHAHVSGHSSSFSTSRHQDALSIHKSEITVSPTVSPSTTLISDDSYFEAKRTSSKDLRLKYRLASVIFLYFLNGWGDGVTGTALPYFKAKFHLSYMISSLLFVFTMCGFMSGTLLVSRINTFLGLFYLSDPKFALFPTAPWKILCSRPPPNTTGHSASQSRYLLLILASFGSPVAFLLQGNATKMAGFPAICAAFVVIAFARALLTASLNVFLSERRTKCLGYAFGVWSFGGVASPLIFQATAAAGLPWEHFYFGSLVLSAVSFVFLGITFYPTAREFALDRKNAFSQAASSQPGRSPAPTPDSDDAPDLSDATLVPSPTSSINPLRLPYLWMVSLFALLYCGSETTTQGLVVQYLLAERSADPKTVGYVSSGFWAGITVSRVSWSYFSSRISFTRRKYIVQGCLGPCCSTKWPLFILHIMPHTGLALGMQLLMWLIDSNIENAVSASLIGAFFGPVFPACLELANDLLPAEASMIAMAVVSAAGSLGNAIFPFVTGVITTKYSMRYWSYMTVTQASVLFCTWYLFPARQPPRRAVAL</sequence>
<feature type="transmembrane region" description="Helical" evidence="8">
    <location>
        <begin position="263"/>
        <end position="288"/>
    </location>
</feature>
<dbReference type="InterPro" id="IPR011701">
    <property type="entry name" value="MFS"/>
</dbReference>
<dbReference type="InterPro" id="IPR036259">
    <property type="entry name" value="MFS_trans_sf"/>
</dbReference>
<keyword evidence="4 8" id="KW-0812">Transmembrane</keyword>
<keyword evidence="5 8" id="KW-1133">Transmembrane helix</keyword>
<feature type="transmembrane region" description="Helical" evidence="8">
    <location>
        <begin position="134"/>
        <end position="150"/>
    </location>
</feature>
<feature type="transmembrane region" description="Helical" evidence="8">
    <location>
        <begin position="295"/>
        <end position="314"/>
    </location>
</feature>
<evidence type="ECO:0000256" key="6">
    <source>
        <dbReference type="ARBA" id="ARBA00023136"/>
    </source>
</evidence>
<gene>
    <name evidence="9" type="ORF">DFH08DRAFT_1048870</name>
</gene>
<dbReference type="EMBL" id="JARIHO010000008">
    <property type="protein sequence ID" value="KAJ7357146.1"/>
    <property type="molecule type" value="Genomic_DNA"/>
</dbReference>
<evidence type="ECO:0000256" key="1">
    <source>
        <dbReference type="ARBA" id="ARBA00004127"/>
    </source>
</evidence>
<feature type="transmembrane region" description="Helical" evidence="8">
    <location>
        <begin position="170"/>
        <end position="191"/>
    </location>
</feature>
<protein>
    <submittedName>
        <fullName evidence="9">Major facilitator superfamily domain-containing protein</fullName>
    </submittedName>
</protein>
<comment type="subcellular location">
    <subcellularLocation>
        <location evidence="1">Endomembrane system</location>
        <topology evidence="1">Multi-pass membrane protein</topology>
    </subcellularLocation>
</comment>
<dbReference type="PANTHER" id="PTHR23514">
    <property type="entry name" value="BYPASS OF STOP CODON PROTEIN 6"/>
    <property type="match status" value="1"/>
</dbReference>
<keyword evidence="10" id="KW-1185">Reference proteome</keyword>
<name>A0AAD7AFQ2_9AGAR</name>
<evidence type="ECO:0000256" key="7">
    <source>
        <dbReference type="SAM" id="MobiDB-lite"/>
    </source>
</evidence>
<evidence type="ECO:0000256" key="5">
    <source>
        <dbReference type="ARBA" id="ARBA00022989"/>
    </source>
</evidence>
<dbReference type="AlphaFoldDB" id="A0AAD7AFQ2"/>
<dbReference type="PANTHER" id="PTHR23514:SF3">
    <property type="entry name" value="BYPASS OF STOP CODON PROTEIN 6"/>
    <property type="match status" value="1"/>
</dbReference>
<dbReference type="Proteomes" id="UP001218218">
    <property type="component" value="Unassembled WGS sequence"/>
</dbReference>
<evidence type="ECO:0000256" key="3">
    <source>
        <dbReference type="ARBA" id="ARBA00022448"/>
    </source>
</evidence>
<comment type="similarity">
    <text evidence="2">Belongs to the major facilitator superfamily.</text>
</comment>
<evidence type="ECO:0000256" key="4">
    <source>
        <dbReference type="ARBA" id="ARBA00022692"/>
    </source>
</evidence>
<dbReference type="Pfam" id="PF07690">
    <property type="entry name" value="MFS_1"/>
    <property type="match status" value="1"/>
</dbReference>
<feature type="region of interest" description="Disordered" evidence="7">
    <location>
        <begin position="34"/>
        <end position="75"/>
    </location>
</feature>
<comment type="caution">
    <text evidence="9">The sequence shown here is derived from an EMBL/GenBank/DDBJ whole genome shotgun (WGS) entry which is preliminary data.</text>
</comment>
<organism evidence="9 10">
    <name type="scientific">Mycena albidolilacea</name>
    <dbReference type="NCBI Taxonomy" id="1033008"/>
    <lineage>
        <taxon>Eukaryota</taxon>
        <taxon>Fungi</taxon>
        <taxon>Dikarya</taxon>
        <taxon>Basidiomycota</taxon>
        <taxon>Agaricomycotina</taxon>
        <taxon>Agaricomycetes</taxon>
        <taxon>Agaricomycetidae</taxon>
        <taxon>Agaricales</taxon>
        <taxon>Marasmiineae</taxon>
        <taxon>Mycenaceae</taxon>
        <taxon>Mycena</taxon>
    </lineage>
</organism>
<evidence type="ECO:0000256" key="2">
    <source>
        <dbReference type="ARBA" id="ARBA00008335"/>
    </source>
</evidence>
<dbReference type="GO" id="GO:0012505">
    <property type="term" value="C:endomembrane system"/>
    <property type="evidence" value="ECO:0007669"/>
    <property type="project" value="UniProtKB-SubCell"/>
</dbReference>
<dbReference type="SUPFAM" id="SSF103473">
    <property type="entry name" value="MFS general substrate transporter"/>
    <property type="match status" value="1"/>
</dbReference>
<feature type="transmembrane region" description="Helical" evidence="8">
    <location>
        <begin position="237"/>
        <end position="257"/>
    </location>
</feature>
<feature type="transmembrane region" description="Helical" evidence="8">
    <location>
        <begin position="582"/>
        <end position="601"/>
    </location>
</feature>
<reference evidence="9" key="1">
    <citation type="submission" date="2023-03" db="EMBL/GenBank/DDBJ databases">
        <title>Massive genome expansion in bonnet fungi (Mycena s.s.) driven by repeated elements and novel gene families across ecological guilds.</title>
        <authorList>
            <consortium name="Lawrence Berkeley National Laboratory"/>
            <person name="Harder C.B."/>
            <person name="Miyauchi S."/>
            <person name="Viragh M."/>
            <person name="Kuo A."/>
            <person name="Thoen E."/>
            <person name="Andreopoulos B."/>
            <person name="Lu D."/>
            <person name="Skrede I."/>
            <person name="Drula E."/>
            <person name="Henrissat B."/>
            <person name="Morin E."/>
            <person name="Kohler A."/>
            <person name="Barry K."/>
            <person name="LaButti K."/>
            <person name="Morin E."/>
            <person name="Salamov A."/>
            <person name="Lipzen A."/>
            <person name="Mereny Z."/>
            <person name="Hegedus B."/>
            <person name="Baldrian P."/>
            <person name="Stursova M."/>
            <person name="Weitz H."/>
            <person name="Taylor A."/>
            <person name="Grigoriev I.V."/>
            <person name="Nagy L.G."/>
            <person name="Martin F."/>
            <person name="Kauserud H."/>
        </authorList>
    </citation>
    <scope>NUCLEOTIDE SEQUENCE</scope>
    <source>
        <strain evidence="9">CBHHK002</strain>
    </source>
</reference>
<feature type="transmembrane region" description="Helical" evidence="8">
    <location>
        <begin position="490"/>
        <end position="512"/>
    </location>
</feature>
<dbReference type="GO" id="GO:0022857">
    <property type="term" value="F:transmembrane transporter activity"/>
    <property type="evidence" value="ECO:0007669"/>
    <property type="project" value="InterPro"/>
</dbReference>
<evidence type="ECO:0000256" key="8">
    <source>
        <dbReference type="SAM" id="Phobius"/>
    </source>
</evidence>
<evidence type="ECO:0000313" key="9">
    <source>
        <dbReference type="EMBL" id="KAJ7357146.1"/>
    </source>
</evidence>
<feature type="transmembrane region" description="Helical" evidence="8">
    <location>
        <begin position="549"/>
        <end position="570"/>
    </location>
</feature>
<feature type="transmembrane region" description="Helical" evidence="8">
    <location>
        <begin position="444"/>
        <end position="463"/>
    </location>
</feature>
<keyword evidence="6 8" id="KW-0472">Membrane</keyword>
<dbReference type="Gene3D" id="1.20.1250.20">
    <property type="entry name" value="MFS general substrate transporter like domains"/>
    <property type="match status" value="1"/>
</dbReference>
<feature type="region of interest" description="Disordered" evidence="7">
    <location>
        <begin position="364"/>
        <end position="386"/>
    </location>
</feature>